<comment type="caution">
    <text evidence="1">The sequence shown here is derived from an EMBL/GenBank/DDBJ whole genome shotgun (WGS) entry which is preliminary data.</text>
</comment>
<keyword evidence="2" id="KW-1185">Reference proteome</keyword>
<gene>
    <name evidence="1" type="ORF">HNR46_003594</name>
</gene>
<dbReference type="AlphaFoldDB" id="A0A840VFD7"/>
<proteinExistence type="predicted"/>
<evidence type="ECO:0000313" key="2">
    <source>
        <dbReference type="Proteomes" id="UP000557717"/>
    </source>
</evidence>
<reference evidence="1 2" key="1">
    <citation type="submission" date="2020-08" db="EMBL/GenBank/DDBJ databases">
        <title>Genomic Encyclopedia of Type Strains, Phase IV (KMG-IV): sequencing the most valuable type-strain genomes for metagenomic binning, comparative biology and taxonomic classification.</title>
        <authorList>
            <person name="Goeker M."/>
        </authorList>
    </citation>
    <scope>NUCLEOTIDE SEQUENCE [LARGE SCALE GENOMIC DNA]</scope>
    <source>
        <strain evidence="1 2">YC6886</strain>
    </source>
</reference>
<evidence type="ECO:0000313" key="1">
    <source>
        <dbReference type="EMBL" id="MBB5353338.1"/>
    </source>
</evidence>
<accession>A0A840VFD7</accession>
<sequence length="217" mass="23257">MDSEFQRLEDQLKALVPAKLDSALLDGLAAALGDPSALAGDEVAQLEARLGRMNPRPPSAALFEKLAAPLERTPFLDEAKTVRFPVPAAEVVEPSRGSRFPWLAAAAAVAMAGAWTAVKMSPAAPIRPESSAGVPVAQNAVPIEQAPAADGHFQPASIDSAVSQTEDLGLQWNRQAQPMRVVRVTYMDRMKLLNEKGEVIETSVPRVEYVVIPEQVD</sequence>
<protein>
    <submittedName>
        <fullName evidence="1">Uncharacterized protein</fullName>
    </submittedName>
</protein>
<dbReference type="EMBL" id="JACHFD010000024">
    <property type="protein sequence ID" value="MBB5353338.1"/>
    <property type="molecule type" value="Genomic_DNA"/>
</dbReference>
<dbReference type="RefSeq" id="WP_184021134.1">
    <property type="nucleotide sequence ID" value="NZ_JACHFD010000024.1"/>
</dbReference>
<name>A0A840VFD7_9BACT</name>
<organism evidence="1 2">
    <name type="scientific">Haloferula luteola</name>
    <dbReference type="NCBI Taxonomy" id="595692"/>
    <lineage>
        <taxon>Bacteria</taxon>
        <taxon>Pseudomonadati</taxon>
        <taxon>Verrucomicrobiota</taxon>
        <taxon>Verrucomicrobiia</taxon>
        <taxon>Verrucomicrobiales</taxon>
        <taxon>Verrucomicrobiaceae</taxon>
        <taxon>Haloferula</taxon>
    </lineage>
</organism>
<dbReference type="Proteomes" id="UP000557717">
    <property type="component" value="Unassembled WGS sequence"/>
</dbReference>